<gene>
    <name evidence="1" type="ORF">S03H2_42153</name>
</gene>
<comment type="caution">
    <text evidence="1">The sequence shown here is derived from an EMBL/GenBank/DDBJ whole genome shotgun (WGS) entry which is preliminary data.</text>
</comment>
<dbReference type="InterPro" id="IPR010982">
    <property type="entry name" value="Lambda_DNA-bd_dom_sf"/>
</dbReference>
<organism evidence="1">
    <name type="scientific">marine sediment metagenome</name>
    <dbReference type="NCBI Taxonomy" id="412755"/>
    <lineage>
        <taxon>unclassified sequences</taxon>
        <taxon>metagenomes</taxon>
        <taxon>ecological metagenomes</taxon>
    </lineage>
</organism>
<protein>
    <submittedName>
        <fullName evidence="1">Uncharacterized protein</fullName>
    </submittedName>
</protein>
<reference evidence="1" key="1">
    <citation type="journal article" date="2014" name="Front. Microbiol.">
        <title>High frequency of phylogenetically diverse reductive dehalogenase-homologous genes in deep subseafloor sedimentary metagenomes.</title>
        <authorList>
            <person name="Kawai M."/>
            <person name="Futagami T."/>
            <person name="Toyoda A."/>
            <person name="Takaki Y."/>
            <person name="Nishi S."/>
            <person name="Hori S."/>
            <person name="Arai W."/>
            <person name="Tsubouchi T."/>
            <person name="Morono Y."/>
            <person name="Uchiyama I."/>
            <person name="Ito T."/>
            <person name="Fujiyama A."/>
            <person name="Inagaki F."/>
            <person name="Takami H."/>
        </authorList>
    </citation>
    <scope>NUCLEOTIDE SEQUENCE</scope>
    <source>
        <strain evidence="1">Expedition CK06-06</strain>
    </source>
</reference>
<name>X1J9S2_9ZZZZ</name>
<dbReference type="AlphaFoldDB" id="X1J9S2"/>
<evidence type="ECO:0000313" key="1">
    <source>
        <dbReference type="EMBL" id="GAH75119.1"/>
    </source>
</evidence>
<dbReference type="GO" id="GO:0003677">
    <property type="term" value="F:DNA binding"/>
    <property type="evidence" value="ECO:0007669"/>
    <property type="project" value="InterPro"/>
</dbReference>
<accession>X1J9S2</accession>
<dbReference type="SUPFAM" id="SSF47413">
    <property type="entry name" value="lambda repressor-like DNA-binding domains"/>
    <property type="match status" value="1"/>
</dbReference>
<dbReference type="EMBL" id="BARU01026221">
    <property type="protein sequence ID" value="GAH75119.1"/>
    <property type="molecule type" value="Genomic_DNA"/>
</dbReference>
<sequence length="83" mass="9904">MAVRIETNIFELCNGRYRSLSELAKVMRIPVSQVYRVHQGKRHINEKFIIGAIKAFPQTYQLHMELSWYRAPLLYSLRCSEFR</sequence>
<proteinExistence type="predicted"/>